<dbReference type="InterPro" id="IPR052788">
    <property type="entry name" value="RING-type_E3_ligase_ATL"/>
</dbReference>
<gene>
    <name evidence="7" type="primary">ATL74_1</name>
    <name evidence="7" type="ORF">CFP56_027891</name>
</gene>
<evidence type="ECO:0000313" key="7">
    <source>
        <dbReference type="EMBL" id="KAK7830833.1"/>
    </source>
</evidence>
<accession>A0AAW0JVN9</accession>
<sequence length="208" mass="23549">MIFVKKLNQYFCQEFYNSTNIFRQHNHRLLLNGNSTAEHNLDIRISKWVRVIVGVVLILASLLSLFLLKCVRRRFFNHRDPAATSAHSDRLSALPTFKYGSDSFPASPTSSSSSKTPFNPETSCAICLAEYVHGEEVRVLPKCKHMYHQPCIDQWLVLKSLHCPLCRDRTIEWDVEPTRTSGANSLDPNVVLNFGFANGSVSVLRPGI</sequence>
<dbReference type="PANTHER" id="PTHR45798:SF88">
    <property type="entry name" value="RING-H2 FINGER PROTEIN ATL61-RELATED"/>
    <property type="match status" value="1"/>
</dbReference>
<keyword evidence="3" id="KW-0862">Zinc</keyword>
<evidence type="ECO:0000256" key="3">
    <source>
        <dbReference type="ARBA" id="ARBA00022833"/>
    </source>
</evidence>
<dbReference type="InterPro" id="IPR013083">
    <property type="entry name" value="Znf_RING/FYVE/PHD"/>
</dbReference>
<dbReference type="Proteomes" id="UP000237347">
    <property type="component" value="Unassembled WGS sequence"/>
</dbReference>
<evidence type="ECO:0000256" key="2">
    <source>
        <dbReference type="ARBA" id="ARBA00022771"/>
    </source>
</evidence>
<comment type="caution">
    <text evidence="7">The sequence shown here is derived from an EMBL/GenBank/DDBJ whole genome shotgun (WGS) entry which is preliminary data.</text>
</comment>
<keyword evidence="5" id="KW-0812">Transmembrane</keyword>
<dbReference type="AlphaFoldDB" id="A0AAW0JVN9"/>
<dbReference type="InterPro" id="IPR001841">
    <property type="entry name" value="Znf_RING"/>
</dbReference>
<feature type="domain" description="RING-type" evidence="6">
    <location>
        <begin position="124"/>
        <end position="167"/>
    </location>
</feature>
<evidence type="ECO:0000256" key="5">
    <source>
        <dbReference type="SAM" id="Phobius"/>
    </source>
</evidence>
<evidence type="ECO:0000256" key="1">
    <source>
        <dbReference type="ARBA" id="ARBA00022723"/>
    </source>
</evidence>
<dbReference type="SUPFAM" id="SSF57850">
    <property type="entry name" value="RING/U-box"/>
    <property type="match status" value="1"/>
</dbReference>
<dbReference type="Pfam" id="PF13639">
    <property type="entry name" value="zf-RING_2"/>
    <property type="match status" value="1"/>
</dbReference>
<dbReference type="EMBL" id="PKMF04000454">
    <property type="protein sequence ID" value="KAK7830833.1"/>
    <property type="molecule type" value="Genomic_DNA"/>
</dbReference>
<keyword evidence="5" id="KW-0472">Membrane</keyword>
<evidence type="ECO:0000259" key="6">
    <source>
        <dbReference type="PROSITE" id="PS50089"/>
    </source>
</evidence>
<proteinExistence type="predicted"/>
<keyword evidence="1" id="KW-0479">Metal-binding</keyword>
<feature type="transmembrane region" description="Helical" evidence="5">
    <location>
        <begin position="48"/>
        <end position="68"/>
    </location>
</feature>
<keyword evidence="5" id="KW-1133">Transmembrane helix</keyword>
<reference evidence="7 8" key="1">
    <citation type="journal article" date="2018" name="Sci. Data">
        <title>The draft genome sequence of cork oak.</title>
        <authorList>
            <person name="Ramos A.M."/>
            <person name="Usie A."/>
            <person name="Barbosa P."/>
            <person name="Barros P.M."/>
            <person name="Capote T."/>
            <person name="Chaves I."/>
            <person name="Simoes F."/>
            <person name="Abreu I."/>
            <person name="Carrasquinho I."/>
            <person name="Faro C."/>
            <person name="Guimaraes J.B."/>
            <person name="Mendonca D."/>
            <person name="Nobrega F."/>
            <person name="Rodrigues L."/>
            <person name="Saibo N.J.M."/>
            <person name="Varela M.C."/>
            <person name="Egas C."/>
            <person name="Matos J."/>
            <person name="Miguel C.M."/>
            <person name="Oliveira M.M."/>
            <person name="Ricardo C.P."/>
            <person name="Goncalves S."/>
        </authorList>
    </citation>
    <scope>NUCLEOTIDE SEQUENCE [LARGE SCALE GENOMIC DNA]</scope>
    <source>
        <strain evidence="8">cv. HL8</strain>
    </source>
</reference>
<dbReference type="PROSITE" id="PS50089">
    <property type="entry name" value="ZF_RING_2"/>
    <property type="match status" value="1"/>
</dbReference>
<keyword evidence="8" id="KW-1185">Reference proteome</keyword>
<evidence type="ECO:0000313" key="8">
    <source>
        <dbReference type="Proteomes" id="UP000237347"/>
    </source>
</evidence>
<organism evidence="7 8">
    <name type="scientific">Quercus suber</name>
    <name type="common">Cork oak</name>
    <dbReference type="NCBI Taxonomy" id="58331"/>
    <lineage>
        <taxon>Eukaryota</taxon>
        <taxon>Viridiplantae</taxon>
        <taxon>Streptophyta</taxon>
        <taxon>Embryophyta</taxon>
        <taxon>Tracheophyta</taxon>
        <taxon>Spermatophyta</taxon>
        <taxon>Magnoliopsida</taxon>
        <taxon>eudicotyledons</taxon>
        <taxon>Gunneridae</taxon>
        <taxon>Pentapetalae</taxon>
        <taxon>rosids</taxon>
        <taxon>fabids</taxon>
        <taxon>Fagales</taxon>
        <taxon>Fagaceae</taxon>
        <taxon>Quercus</taxon>
    </lineage>
</organism>
<dbReference type="PANTHER" id="PTHR45798">
    <property type="entry name" value="RING-H2 FINGER PROTEIN ATL61-RELATED-RELATED"/>
    <property type="match status" value="1"/>
</dbReference>
<protein>
    <submittedName>
        <fullName evidence="7">Ring-h2 finger protein atl74</fullName>
    </submittedName>
</protein>
<name>A0AAW0JVN9_QUESU</name>
<keyword evidence="2 4" id="KW-0863">Zinc-finger</keyword>
<dbReference type="SMART" id="SM00184">
    <property type="entry name" value="RING"/>
    <property type="match status" value="1"/>
</dbReference>
<dbReference type="Gene3D" id="3.30.40.10">
    <property type="entry name" value="Zinc/RING finger domain, C3HC4 (zinc finger)"/>
    <property type="match status" value="1"/>
</dbReference>
<dbReference type="GO" id="GO:0008270">
    <property type="term" value="F:zinc ion binding"/>
    <property type="evidence" value="ECO:0007669"/>
    <property type="project" value="UniProtKB-KW"/>
</dbReference>
<evidence type="ECO:0000256" key="4">
    <source>
        <dbReference type="PROSITE-ProRule" id="PRU00175"/>
    </source>
</evidence>